<dbReference type="Pfam" id="PF00059">
    <property type="entry name" value="Lectin_C"/>
    <property type="match status" value="1"/>
</dbReference>
<dbReference type="GeneTree" id="ENSGT00940000164508"/>
<evidence type="ECO:0000256" key="1">
    <source>
        <dbReference type="ARBA" id="ARBA00022734"/>
    </source>
</evidence>
<accession>A0A3B3QXU3</accession>
<keyword evidence="2" id="KW-1015">Disulfide bond</keyword>
<feature type="transmembrane region" description="Helical" evidence="3">
    <location>
        <begin position="47"/>
        <end position="66"/>
    </location>
</feature>
<dbReference type="GO" id="GO:0030246">
    <property type="term" value="F:carbohydrate binding"/>
    <property type="evidence" value="ECO:0007669"/>
    <property type="project" value="UniProtKB-KW"/>
</dbReference>
<name>A0A3B3QXU3_9TELE</name>
<dbReference type="AlphaFoldDB" id="A0A3B3QXU3"/>
<dbReference type="InterPro" id="IPR050111">
    <property type="entry name" value="C-type_lectin/snaclec_domain"/>
</dbReference>
<feature type="domain" description="C-type lectin" evidence="4">
    <location>
        <begin position="120"/>
        <end position="234"/>
    </location>
</feature>
<reference evidence="5" key="2">
    <citation type="submission" date="2025-09" db="UniProtKB">
        <authorList>
            <consortium name="Ensembl"/>
        </authorList>
    </citation>
    <scope>IDENTIFICATION</scope>
</reference>
<dbReference type="CDD" id="cd03590">
    <property type="entry name" value="CLECT_DC-SIGN_like"/>
    <property type="match status" value="1"/>
</dbReference>
<evidence type="ECO:0000256" key="3">
    <source>
        <dbReference type="SAM" id="Phobius"/>
    </source>
</evidence>
<dbReference type="InterPro" id="IPR016186">
    <property type="entry name" value="C-type_lectin-like/link_sf"/>
</dbReference>
<keyword evidence="1" id="KW-0430">Lectin</keyword>
<dbReference type="PROSITE" id="PS00615">
    <property type="entry name" value="C_TYPE_LECTIN_1"/>
    <property type="match status" value="1"/>
</dbReference>
<reference evidence="5" key="1">
    <citation type="submission" date="2025-08" db="UniProtKB">
        <authorList>
            <consortium name="Ensembl"/>
        </authorList>
    </citation>
    <scope>IDENTIFICATION</scope>
</reference>
<keyword evidence="6" id="KW-1185">Reference proteome</keyword>
<proteinExistence type="predicted"/>
<dbReference type="SUPFAM" id="SSF56436">
    <property type="entry name" value="C-type lectin-like"/>
    <property type="match status" value="1"/>
</dbReference>
<evidence type="ECO:0000313" key="5">
    <source>
        <dbReference type="Ensembl" id="ENSPKIP00000010470.1"/>
    </source>
</evidence>
<protein>
    <submittedName>
        <fullName evidence="5">Asialoglycoprotein receptor-like 1</fullName>
    </submittedName>
</protein>
<dbReference type="InterPro" id="IPR001304">
    <property type="entry name" value="C-type_lectin-like"/>
</dbReference>
<dbReference type="PANTHER" id="PTHR22803">
    <property type="entry name" value="MANNOSE, PHOSPHOLIPASE, LECTIN RECEPTOR RELATED"/>
    <property type="match status" value="1"/>
</dbReference>
<dbReference type="Ensembl" id="ENSPKIT00000034603.1">
    <property type="protein sequence ID" value="ENSPKIP00000010470.1"/>
    <property type="gene ID" value="ENSPKIG00000025183.1"/>
</dbReference>
<organism evidence="5 6">
    <name type="scientific">Paramormyrops kingsleyae</name>
    <dbReference type="NCBI Taxonomy" id="1676925"/>
    <lineage>
        <taxon>Eukaryota</taxon>
        <taxon>Metazoa</taxon>
        <taxon>Chordata</taxon>
        <taxon>Craniata</taxon>
        <taxon>Vertebrata</taxon>
        <taxon>Euteleostomi</taxon>
        <taxon>Actinopterygii</taxon>
        <taxon>Neopterygii</taxon>
        <taxon>Teleostei</taxon>
        <taxon>Osteoglossocephala</taxon>
        <taxon>Osteoglossomorpha</taxon>
        <taxon>Osteoglossiformes</taxon>
        <taxon>Mormyridae</taxon>
        <taxon>Paramormyrops</taxon>
    </lineage>
</organism>
<dbReference type="InterPro" id="IPR016187">
    <property type="entry name" value="CTDL_fold"/>
</dbReference>
<evidence type="ECO:0000259" key="4">
    <source>
        <dbReference type="PROSITE" id="PS50041"/>
    </source>
</evidence>
<dbReference type="InterPro" id="IPR033989">
    <property type="entry name" value="CD209-like_CTLD"/>
</dbReference>
<evidence type="ECO:0000313" key="6">
    <source>
        <dbReference type="Proteomes" id="UP000261540"/>
    </source>
</evidence>
<sequence>MKNRTGLSEDSVMDSAPYNRFSGSDPDVSFPGPKFTLCPGRRVKLMILLYSIVLFLLLVLLLVSAVKFSQLNQEMLGVKLFLISINASLLHVEEAPPKAEHYTGGLTNGQGSCKDSWVSFRSSCYQISSKKLSWEGAEKKCVEMGAHLIVINDAEEQKFISRNDLAEQLWIGLVERENEDKWSWVDGTDFTTTPKFWDSGQPDNWFQQEDCGQLHGSGLWNDAECSLFYKYICEMPAN</sequence>
<keyword evidence="3" id="KW-1133">Transmembrane helix</keyword>
<dbReference type="STRING" id="1676925.ENSPKIP00000010470"/>
<keyword evidence="3" id="KW-0812">Transmembrane</keyword>
<dbReference type="SMART" id="SM00034">
    <property type="entry name" value="CLECT"/>
    <property type="match status" value="1"/>
</dbReference>
<keyword evidence="3" id="KW-0472">Membrane</keyword>
<dbReference type="InterPro" id="IPR018378">
    <property type="entry name" value="C-type_lectin_CS"/>
</dbReference>
<dbReference type="PROSITE" id="PS50041">
    <property type="entry name" value="C_TYPE_LECTIN_2"/>
    <property type="match status" value="1"/>
</dbReference>
<evidence type="ECO:0000256" key="2">
    <source>
        <dbReference type="ARBA" id="ARBA00023157"/>
    </source>
</evidence>
<dbReference type="Gene3D" id="3.10.100.10">
    <property type="entry name" value="Mannose-Binding Protein A, subunit A"/>
    <property type="match status" value="1"/>
</dbReference>
<dbReference type="Proteomes" id="UP000261540">
    <property type="component" value="Unplaced"/>
</dbReference>